<name>A0A165TZQ8_9APHY</name>
<reference evidence="2 3" key="1">
    <citation type="journal article" date="2016" name="Mol. Biol. Evol.">
        <title>Comparative Genomics of Early-Diverging Mushroom-Forming Fungi Provides Insights into the Origins of Lignocellulose Decay Capabilities.</title>
        <authorList>
            <person name="Nagy L.G."/>
            <person name="Riley R."/>
            <person name="Tritt A."/>
            <person name="Adam C."/>
            <person name="Daum C."/>
            <person name="Floudas D."/>
            <person name="Sun H."/>
            <person name="Yadav J.S."/>
            <person name="Pangilinan J."/>
            <person name="Larsson K.H."/>
            <person name="Matsuura K."/>
            <person name="Barry K."/>
            <person name="Labutti K."/>
            <person name="Kuo R."/>
            <person name="Ohm R.A."/>
            <person name="Bhattacharya S.S."/>
            <person name="Shirouzu T."/>
            <person name="Yoshinaga Y."/>
            <person name="Martin F.M."/>
            <person name="Grigoriev I.V."/>
            <person name="Hibbett D.S."/>
        </authorList>
    </citation>
    <scope>NUCLEOTIDE SEQUENCE [LARGE SCALE GENOMIC DNA]</scope>
    <source>
        <strain evidence="2 3">L-15889</strain>
    </source>
</reference>
<feature type="compositionally biased region" description="Basic and acidic residues" evidence="1">
    <location>
        <begin position="123"/>
        <end position="137"/>
    </location>
</feature>
<accession>A0A165TZQ8</accession>
<dbReference type="EMBL" id="KV429034">
    <property type="protein sequence ID" value="KZT74188.1"/>
    <property type="molecule type" value="Genomic_DNA"/>
</dbReference>
<evidence type="ECO:0000313" key="2">
    <source>
        <dbReference type="EMBL" id="KZT74188.1"/>
    </source>
</evidence>
<keyword evidence="3" id="KW-1185">Reference proteome</keyword>
<dbReference type="Proteomes" id="UP000076727">
    <property type="component" value="Unassembled WGS sequence"/>
</dbReference>
<feature type="region of interest" description="Disordered" evidence="1">
    <location>
        <begin position="120"/>
        <end position="148"/>
    </location>
</feature>
<protein>
    <submittedName>
        <fullName evidence="2">Uncharacterized protein</fullName>
    </submittedName>
</protein>
<evidence type="ECO:0000313" key="3">
    <source>
        <dbReference type="Proteomes" id="UP000076727"/>
    </source>
</evidence>
<evidence type="ECO:0000256" key="1">
    <source>
        <dbReference type="SAM" id="MobiDB-lite"/>
    </source>
</evidence>
<sequence>MADLPRCLNADLATSACDTNGDAFAEPPHMLAVEGQSNQNQQRPDNACEGGLYDVETVTRHSVAAVHRFDDGRSNYSLQHTDALDDDEAVPCGELLVDGRGLRERDAAKSDVVLANAAADDSPALRDDVQHASDDCRTQPTDADGLLDVGSGVDLAVRARQET</sequence>
<gene>
    <name evidence="2" type="ORF">DAEQUDRAFT_293661</name>
</gene>
<organism evidence="2 3">
    <name type="scientific">Daedalea quercina L-15889</name>
    <dbReference type="NCBI Taxonomy" id="1314783"/>
    <lineage>
        <taxon>Eukaryota</taxon>
        <taxon>Fungi</taxon>
        <taxon>Dikarya</taxon>
        <taxon>Basidiomycota</taxon>
        <taxon>Agaricomycotina</taxon>
        <taxon>Agaricomycetes</taxon>
        <taxon>Polyporales</taxon>
        <taxon>Fomitopsis</taxon>
    </lineage>
</organism>
<dbReference type="AlphaFoldDB" id="A0A165TZQ8"/>
<proteinExistence type="predicted"/>